<feature type="chain" id="PRO_5002046658" evidence="1">
    <location>
        <begin position="18"/>
        <end position="124"/>
    </location>
</feature>
<reference evidence="2" key="2">
    <citation type="journal article" date="2015" name="Data Brief">
        <title>Shoot transcriptome of the giant reed, Arundo donax.</title>
        <authorList>
            <person name="Barrero R.A."/>
            <person name="Guerrero F.D."/>
            <person name="Moolhuijzen P."/>
            <person name="Goolsby J.A."/>
            <person name="Tidwell J."/>
            <person name="Bellgard S.E."/>
            <person name="Bellgard M.I."/>
        </authorList>
    </citation>
    <scope>NUCLEOTIDE SEQUENCE</scope>
    <source>
        <tissue evidence="2">Shoot tissue taken approximately 20 cm above the soil surface</tissue>
    </source>
</reference>
<evidence type="ECO:0000256" key="1">
    <source>
        <dbReference type="SAM" id="SignalP"/>
    </source>
</evidence>
<proteinExistence type="predicted"/>
<feature type="signal peptide" evidence="1">
    <location>
        <begin position="1"/>
        <end position="17"/>
    </location>
</feature>
<evidence type="ECO:0000313" key="2">
    <source>
        <dbReference type="EMBL" id="JAD92446.1"/>
    </source>
</evidence>
<reference evidence="2" key="1">
    <citation type="submission" date="2014-09" db="EMBL/GenBank/DDBJ databases">
        <authorList>
            <person name="Magalhaes I.L.F."/>
            <person name="Oliveira U."/>
            <person name="Santos F.R."/>
            <person name="Vidigal T.H.D.A."/>
            <person name="Brescovit A.D."/>
            <person name="Santos A.J."/>
        </authorList>
    </citation>
    <scope>NUCLEOTIDE SEQUENCE</scope>
    <source>
        <tissue evidence="2">Shoot tissue taken approximately 20 cm above the soil surface</tissue>
    </source>
</reference>
<organism evidence="2">
    <name type="scientific">Arundo donax</name>
    <name type="common">Giant reed</name>
    <name type="synonym">Donax arundinaceus</name>
    <dbReference type="NCBI Taxonomy" id="35708"/>
    <lineage>
        <taxon>Eukaryota</taxon>
        <taxon>Viridiplantae</taxon>
        <taxon>Streptophyta</taxon>
        <taxon>Embryophyta</taxon>
        <taxon>Tracheophyta</taxon>
        <taxon>Spermatophyta</taxon>
        <taxon>Magnoliopsida</taxon>
        <taxon>Liliopsida</taxon>
        <taxon>Poales</taxon>
        <taxon>Poaceae</taxon>
        <taxon>PACMAD clade</taxon>
        <taxon>Arundinoideae</taxon>
        <taxon>Arundineae</taxon>
        <taxon>Arundo</taxon>
    </lineage>
</organism>
<name>A0A0A9DXC7_ARUDO</name>
<protein>
    <submittedName>
        <fullName evidence="2">Uncharacterized protein</fullName>
    </submittedName>
</protein>
<sequence>MLFILVMDVLNSVLAKAANDGLLQPLSNRQIGHRVSMYADDVVLFLQPVPGDLELVKHILERFGGISGLHTNIQKCSATPIQCSPVHIDTVRELLPCNIVDFPCTYLGLPLGLETLKGCSPTSH</sequence>
<dbReference type="AlphaFoldDB" id="A0A0A9DXC7"/>
<keyword evidence="1" id="KW-0732">Signal</keyword>
<dbReference type="EMBL" id="GBRH01205449">
    <property type="protein sequence ID" value="JAD92446.1"/>
    <property type="molecule type" value="Transcribed_RNA"/>
</dbReference>
<accession>A0A0A9DXC7</accession>